<gene>
    <name evidence="2" type="ORF">GT755_15345</name>
</gene>
<reference evidence="2 3" key="1">
    <citation type="submission" date="2020-01" db="EMBL/GenBank/DDBJ databases">
        <title>Herbidospora sp. NEAU-GS84 nov., a novel actinomycete isolated from soil.</title>
        <authorList>
            <person name="Han L."/>
        </authorList>
    </citation>
    <scope>NUCLEOTIDE SEQUENCE [LARGE SCALE GENOMIC DNA]</scope>
    <source>
        <strain evidence="2 3">NEAU-GS84</strain>
    </source>
</reference>
<dbReference type="CDD" id="cd12108">
    <property type="entry name" value="Hr-like"/>
    <property type="match status" value="1"/>
</dbReference>
<dbReference type="EMBL" id="WXEW01000004">
    <property type="protein sequence ID" value="NAS23061.1"/>
    <property type="molecule type" value="Genomic_DNA"/>
</dbReference>
<evidence type="ECO:0000313" key="2">
    <source>
        <dbReference type="EMBL" id="NAS23061.1"/>
    </source>
</evidence>
<comment type="caution">
    <text evidence="2">The sequence shown here is derived from an EMBL/GenBank/DDBJ whole genome shotgun (WGS) entry which is preliminary data.</text>
</comment>
<keyword evidence="3" id="KW-1185">Reference proteome</keyword>
<accession>A0A7C9JCN6</accession>
<evidence type="ECO:0000313" key="3">
    <source>
        <dbReference type="Proteomes" id="UP000479526"/>
    </source>
</evidence>
<name>A0A7C9JCN6_9ACTN</name>
<organism evidence="2 3">
    <name type="scientific">Herbidospora solisilvae</name>
    <dbReference type="NCBI Taxonomy" id="2696284"/>
    <lineage>
        <taxon>Bacteria</taxon>
        <taxon>Bacillati</taxon>
        <taxon>Actinomycetota</taxon>
        <taxon>Actinomycetes</taxon>
        <taxon>Streptosporangiales</taxon>
        <taxon>Streptosporangiaceae</taxon>
        <taxon>Herbidospora</taxon>
    </lineage>
</organism>
<dbReference type="Pfam" id="PF01814">
    <property type="entry name" value="Hemerythrin"/>
    <property type="match status" value="1"/>
</dbReference>
<dbReference type="Proteomes" id="UP000479526">
    <property type="component" value="Unassembled WGS sequence"/>
</dbReference>
<feature type="domain" description="Hemerythrin-like" evidence="1">
    <location>
        <begin position="10"/>
        <end position="142"/>
    </location>
</feature>
<evidence type="ECO:0000259" key="1">
    <source>
        <dbReference type="Pfam" id="PF01814"/>
    </source>
</evidence>
<protein>
    <submittedName>
        <fullName evidence="2">Hemerythrin domain-containing protein</fullName>
    </submittedName>
</protein>
<dbReference type="InterPro" id="IPR012312">
    <property type="entry name" value="Hemerythrin-like"/>
</dbReference>
<sequence>MTNERPYVQEMVMIHRVFRRESKMMPELFRRVRPGDVARAALMAEHYRGYAEGLHTHHTGEDDLLWPKLLARVTLEADLVNRMEHQHEYIADTIRRIGDLLPEFERTADPVTRDRLADLLTDHHEALDEHLREEETHILPLVTEHITVAEWKEMGERGVKEASAGSLKQQLIVLGAILEDATPEERAHFMGNLPAPAKLVWNLAGRRFYAKRKALVRG</sequence>
<dbReference type="Gene3D" id="1.20.120.520">
    <property type="entry name" value="nmb1532 protein domain like"/>
    <property type="match status" value="1"/>
</dbReference>
<dbReference type="RefSeq" id="WP_161480380.1">
    <property type="nucleotide sequence ID" value="NZ_WXEW01000004.1"/>
</dbReference>
<dbReference type="AlphaFoldDB" id="A0A7C9JCN6"/>
<proteinExistence type="predicted"/>